<dbReference type="Pfam" id="PF01642">
    <property type="entry name" value="MM_CoA_mutase"/>
    <property type="match status" value="1"/>
</dbReference>
<evidence type="ECO:0000313" key="4">
    <source>
        <dbReference type="EMBL" id="TYO76658.1"/>
    </source>
</evidence>
<evidence type="ECO:0000259" key="2">
    <source>
        <dbReference type="Pfam" id="PF01642"/>
    </source>
</evidence>
<dbReference type="SUPFAM" id="SSF141986">
    <property type="entry name" value="LD-carboxypeptidase A C-terminal domain-like"/>
    <property type="match status" value="1"/>
</dbReference>
<name>A0A663A9L6_HALS9</name>
<dbReference type="AlphaFoldDB" id="A0A663A9L6"/>
<organism evidence="4 5">
    <name type="scientific">Halobacterium salinarum (strain ATCC 33171 / DSM 3754 / JCM 8978 / NBRC 102687 / NCIMB 764 / 91-R6)</name>
    <dbReference type="NCBI Taxonomy" id="2597657"/>
    <lineage>
        <taxon>Archaea</taxon>
        <taxon>Methanobacteriati</taxon>
        <taxon>Methanobacteriota</taxon>
        <taxon>Stenosarchaea group</taxon>
        <taxon>Halobacteria</taxon>
        <taxon>Halobacteriales</taxon>
        <taxon>Halobacteriaceae</taxon>
        <taxon>Halobacterium</taxon>
    </lineage>
</organism>
<evidence type="ECO:0000256" key="1">
    <source>
        <dbReference type="ARBA" id="ARBA00023235"/>
    </source>
</evidence>
<dbReference type="GO" id="GO:0004494">
    <property type="term" value="F:methylmalonyl-CoA mutase activity"/>
    <property type="evidence" value="ECO:0007669"/>
    <property type="project" value="InterPro"/>
</dbReference>
<dbReference type="Gene3D" id="3.20.20.240">
    <property type="entry name" value="Methylmalonyl-CoA mutase"/>
    <property type="match status" value="1"/>
</dbReference>
<dbReference type="Pfam" id="PF17676">
    <property type="entry name" value="Peptidase_S66C"/>
    <property type="match status" value="1"/>
</dbReference>
<dbReference type="InterPro" id="IPR006099">
    <property type="entry name" value="MeMalonylCoA_mutase_a/b_cat"/>
</dbReference>
<evidence type="ECO:0000259" key="3">
    <source>
        <dbReference type="Pfam" id="PF17676"/>
    </source>
</evidence>
<reference evidence="4 5" key="1">
    <citation type="submission" date="2019-07" db="EMBL/GenBank/DDBJ databases">
        <title>Genomic Encyclopedia of Archaeal and Bacterial Type Strains, Phase II (KMG-II): from individual species to whole genera.</title>
        <authorList>
            <person name="Goeker M."/>
        </authorList>
    </citation>
    <scope>NUCLEOTIDE SEQUENCE [LARGE SCALE GENOMIC DNA]</scope>
    <source>
        <strain evidence="4 5">DSM 3754</strain>
    </source>
</reference>
<keyword evidence="1" id="KW-0413">Isomerase</keyword>
<dbReference type="EMBL" id="VRYN01000002">
    <property type="protein sequence ID" value="TYO76658.1"/>
    <property type="molecule type" value="Genomic_DNA"/>
</dbReference>
<dbReference type="CDD" id="cd03680">
    <property type="entry name" value="MM_CoA_mutase_ICM_like"/>
    <property type="match status" value="1"/>
</dbReference>
<evidence type="ECO:0000313" key="5">
    <source>
        <dbReference type="Proteomes" id="UP000323075"/>
    </source>
</evidence>
<dbReference type="InterPro" id="IPR040921">
    <property type="entry name" value="Peptidase_S66C"/>
</dbReference>
<gene>
    <name evidence="4" type="ORF">APQ99_01299</name>
</gene>
<dbReference type="PANTHER" id="PTHR48101">
    <property type="entry name" value="METHYLMALONYL-COA MUTASE, MITOCHONDRIAL-RELATED"/>
    <property type="match status" value="1"/>
</dbReference>
<dbReference type="Gene3D" id="3.50.30.60">
    <property type="entry name" value="LD-carboxypeptidase A C-terminal domain-like"/>
    <property type="match status" value="1"/>
</dbReference>
<dbReference type="InterPro" id="IPR027461">
    <property type="entry name" value="Carboxypeptidase_A_C_sf"/>
</dbReference>
<dbReference type="Proteomes" id="UP000323075">
    <property type="component" value="Unassembled WGS sequence"/>
</dbReference>
<feature type="domain" description="LD-carboxypeptidase C-terminal" evidence="3">
    <location>
        <begin position="5"/>
        <end position="85"/>
    </location>
</feature>
<dbReference type="InterPro" id="IPR006098">
    <property type="entry name" value="MMCoA_mutase_a_cat"/>
</dbReference>
<dbReference type="SUPFAM" id="SSF51703">
    <property type="entry name" value="Cobalamin (vitamin B12)-dependent enzymes"/>
    <property type="match status" value="1"/>
</dbReference>
<accession>A0A663A9L6</accession>
<dbReference type="InterPro" id="IPR016176">
    <property type="entry name" value="Cbl-dep_enz_cat"/>
</dbReference>
<feature type="domain" description="Methylmalonyl-CoA mutase alpha/beta chain catalytic" evidence="2">
    <location>
        <begin position="151"/>
        <end position="664"/>
    </location>
</feature>
<comment type="caution">
    <text evidence="4">The sequence shown here is derived from an EMBL/GenBank/DDBJ whole genome shotgun (WGS) entry which is preliminary data.</text>
</comment>
<protein>
    <submittedName>
        <fullName evidence="4">Methylmalonyl-CoA mutase</fullName>
    </submittedName>
</protein>
<dbReference type="PANTHER" id="PTHR48101:SF1">
    <property type="entry name" value="METHYLMALONYL-COA MUTASE, LARGE SUBUNIT"/>
    <property type="match status" value="1"/>
</dbReference>
<dbReference type="GO" id="GO:0031419">
    <property type="term" value="F:cobalamin binding"/>
    <property type="evidence" value="ECO:0007669"/>
    <property type="project" value="InterPro"/>
</dbReference>
<sequence>MALQFTVAGVFDGSSFPAMLVGRPPTRRFAADPPGRDRDGYREDVYDAVAEQVARYNSDAPVVLGLDWGHTNPVAPLPLGREVTVDPGAQRVVVREERTRIKTASAVRRGMYDEDDLAAIRDGREDWEEETLGPTLDRFGERKESFETDTGGQSVDRLYTPDDVADRDYDADIGFPGEEPYTRGVYPTMYRGRLWTMRQYAGMGTAAETNERFNYLLDEGQTGLSMAFDLPTQMGYDSDATMAQGEVGKSGVAIDTLADMETVFDGIPLDEVSTSMTINAPASVLLAMYIAVGDQQGVDREELRGTIQNDILKEYIARNTYIFPPEPSMRVITDIFEFCAAETPKFNTISISGYHIREAGATAAQEIAFTLGDGIEYVQTALDAGLDVDEFAPQLSFFFNAHNNILEEVAKFRAARRMWATIMEERFDAQNPKSKQLKFHTQTAGSTLTAQQIDNNIVRVAYQALAAVLGGTQSLHTNGKDEALSIPTEESVRTALRTQQILAHESGAADTIDPLAGSYYVEGLTDDIEAEAQAILDEVDSRGGMRRAVEDQWVQRQIQDVAFDRQQEIEEKERVIVGVNEFEVDDEEPEADIEEVTADDERRQIEHLNDVKGDRDSEAVEAALADLRAAAAGDENVMPYIVAAVKAYASVGEICNTLRDVFGEHQPGAAL</sequence>
<proteinExistence type="predicted"/>
<dbReference type="NCBIfam" id="TIGR00641">
    <property type="entry name" value="acid_CoA_mut_N"/>
    <property type="match status" value="1"/>
</dbReference>